<sequence>MVYKLMAKPITPLVLDSIGIFGLNRQASPSSLEHQWLTAANNIMLDDRGRITSRRGVKQITDLIGSSSSNSDIIKSLGEFRNSTGSATIFAGANDKIYKLNVGNSPNTLDEQTFTGTPQTLTDGNWEFCNFNDKFYGVQSSHTPIYYDGTNWMDLADASGFSAPSGVTTFDPTSCLGGFGRLWVGGVDEANDVVYYSDTLIGHKFQTGAAGYVDMKTVWAGDQVTALANFMGKLVIFGKRNIAIYNSPDDPSSADFALDEVVRGVGCVARDSVQALGDDIIFLSNSGVRSLRRTMVQDKMPLTDLSANIKDEVTTHIVNADMAQVKGQYCLCGGYYALSFPDRNITYVFDFKGNPDAPRVTTWNFETKKTPKALLSTTDGIMYMGLGNSDYAGRIATYDGYFDVEKSDVTSTYANQTVCEAAGYTWESTNSKCWQSTNNTYQADFKTVWLDFGDPAKAKLLKRFLAVISGGKDMSVTMNWYRDYSVDFDSGSFTLSPTASGTSYLWGGSTSLYGAAKYAPSFQPAEYKMSLSKSAKVLRMEMKGTVNGFKASLQNMIIWAKQGKIR</sequence>
<organism evidence="1">
    <name type="scientific">uncultured marine virus</name>
    <dbReference type="NCBI Taxonomy" id="186617"/>
    <lineage>
        <taxon>Viruses</taxon>
        <taxon>environmental samples</taxon>
    </lineage>
</organism>
<reference evidence="1" key="2">
    <citation type="submission" date="2015-03" db="EMBL/GenBank/DDBJ databases">
        <authorList>
            <person name="Chow C.-E.T."/>
            <person name="Winget D.M."/>
            <person name="White R.A.III."/>
            <person name="Hallam S.J."/>
            <person name="Suttle C.A."/>
        </authorList>
    </citation>
    <scope>NUCLEOTIDE SEQUENCE</scope>
    <source>
        <strain evidence="1">Anoxic3_8</strain>
    </source>
</reference>
<proteinExistence type="predicted"/>
<name>A0A0F7L3F6_9VIRU</name>
<evidence type="ECO:0000313" key="1">
    <source>
        <dbReference type="EMBL" id="AKH46430.1"/>
    </source>
</evidence>
<dbReference type="EMBL" id="KR029583">
    <property type="protein sequence ID" value="AKH46430.1"/>
    <property type="molecule type" value="Genomic_DNA"/>
</dbReference>
<protein>
    <submittedName>
        <fullName evidence="1">Uncharacterized protein</fullName>
    </submittedName>
</protein>
<reference evidence="1" key="1">
    <citation type="journal article" date="2015" name="Front. Microbiol.">
        <title>Combining genomic sequencing methods to explore viral diversity and reveal potential virus-host interactions.</title>
        <authorList>
            <person name="Chow C.E."/>
            <person name="Winget D.M."/>
            <person name="White R.A.III."/>
            <person name="Hallam S.J."/>
            <person name="Suttle C.A."/>
        </authorList>
    </citation>
    <scope>NUCLEOTIDE SEQUENCE</scope>
    <source>
        <strain evidence="1">Anoxic3_8</strain>
    </source>
</reference>
<accession>A0A0F7L3F6</accession>